<evidence type="ECO:0000313" key="3">
    <source>
        <dbReference type="Proteomes" id="UP000076744"/>
    </source>
</evidence>
<feature type="region of interest" description="Disordered" evidence="1">
    <location>
        <begin position="64"/>
        <end position="309"/>
    </location>
</feature>
<proteinExistence type="predicted"/>
<feature type="compositionally biased region" description="Basic and acidic residues" evidence="1">
    <location>
        <begin position="128"/>
        <end position="144"/>
    </location>
</feature>
<feature type="compositionally biased region" description="Basic and acidic residues" evidence="1">
    <location>
        <begin position="160"/>
        <end position="186"/>
    </location>
</feature>
<feature type="compositionally biased region" description="Basic residues" evidence="1">
    <location>
        <begin position="289"/>
        <end position="309"/>
    </location>
</feature>
<accession>A0A167N3N9</accession>
<gene>
    <name evidence="2" type="ORF">ISF_08014</name>
</gene>
<evidence type="ECO:0000313" key="2">
    <source>
        <dbReference type="EMBL" id="OAA55093.1"/>
    </source>
</evidence>
<reference evidence="2 3" key="1">
    <citation type="journal article" date="2016" name="Genome Biol. Evol.">
        <title>Divergent and convergent evolution of fungal pathogenicity.</title>
        <authorList>
            <person name="Shang Y."/>
            <person name="Xiao G."/>
            <person name="Zheng P."/>
            <person name="Cen K."/>
            <person name="Zhan S."/>
            <person name="Wang C."/>
        </authorList>
    </citation>
    <scope>NUCLEOTIDE SEQUENCE [LARGE SCALE GENOMIC DNA]</scope>
    <source>
        <strain evidence="2 3">ARSEF 2679</strain>
    </source>
</reference>
<dbReference type="Proteomes" id="UP000076744">
    <property type="component" value="Unassembled WGS sequence"/>
</dbReference>
<dbReference type="AlphaFoldDB" id="A0A167N3N9"/>
<dbReference type="RefSeq" id="XP_018701103.1">
    <property type="nucleotide sequence ID" value="XM_018851617.1"/>
</dbReference>
<name>A0A167N3N9_CORFA</name>
<dbReference type="GeneID" id="30024306"/>
<dbReference type="EMBL" id="AZHB01000026">
    <property type="protein sequence ID" value="OAA55093.1"/>
    <property type="molecule type" value="Genomic_DNA"/>
</dbReference>
<organism evidence="2 3">
    <name type="scientific">Cordyceps fumosorosea (strain ARSEF 2679)</name>
    <name type="common">Isaria fumosorosea</name>
    <dbReference type="NCBI Taxonomy" id="1081104"/>
    <lineage>
        <taxon>Eukaryota</taxon>
        <taxon>Fungi</taxon>
        <taxon>Dikarya</taxon>
        <taxon>Ascomycota</taxon>
        <taxon>Pezizomycotina</taxon>
        <taxon>Sordariomycetes</taxon>
        <taxon>Hypocreomycetidae</taxon>
        <taxon>Hypocreales</taxon>
        <taxon>Cordycipitaceae</taxon>
        <taxon>Cordyceps</taxon>
    </lineage>
</organism>
<evidence type="ECO:0000256" key="1">
    <source>
        <dbReference type="SAM" id="MobiDB-lite"/>
    </source>
</evidence>
<protein>
    <submittedName>
        <fullName evidence="2">Uncharacterized protein</fullName>
    </submittedName>
</protein>
<feature type="compositionally biased region" description="Pro residues" evidence="1">
    <location>
        <begin position="146"/>
        <end position="158"/>
    </location>
</feature>
<feature type="compositionally biased region" description="Polar residues" evidence="1">
    <location>
        <begin position="67"/>
        <end position="76"/>
    </location>
</feature>
<keyword evidence="3" id="KW-1185">Reference proteome</keyword>
<comment type="caution">
    <text evidence="2">The sequence shown here is derived from an EMBL/GenBank/DDBJ whole genome shotgun (WGS) entry which is preliminary data.</text>
</comment>
<sequence>MAYYHYTWDGTMYQPNCPSWMRDPPEAYVPGLHPPTSGYPPGTMPRRGPAVVERTAQEYTYTDYRGSHTTQETHTYLNGRGVGRTFGTCHQPPPRVRSQSSHPAPSRHPERERQSSSCRGQEYIATETQHERPDDGYRRPRASHEGPPPRPQPRPPPNAYERHRPSREQEHRGRPEGSSRYREAPRARSQSRAHGGSGSRRSEEPPEQSSHRQRRSSPSARAPPGPNRDPRRSGRLPAPTATPEDQGTASGMCRPTTKGMTGAGAGLVIGRRADARIGTSTRQTGGGGGRRRPLARRVRLRPRPPHRLQ</sequence>